<dbReference type="SUPFAM" id="SSF52402">
    <property type="entry name" value="Adenine nucleotide alpha hydrolases-like"/>
    <property type="match status" value="1"/>
</dbReference>
<organism evidence="11 13">
    <name type="scientific">Vagococcus xieshaowenii</name>
    <dbReference type="NCBI Taxonomy" id="2562451"/>
    <lineage>
        <taxon>Bacteria</taxon>
        <taxon>Bacillati</taxon>
        <taxon>Bacillota</taxon>
        <taxon>Bacilli</taxon>
        <taxon>Lactobacillales</taxon>
        <taxon>Enterococcaceae</taxon>
        <taxon>Vagococcus</taxon>
    </lineage>
</organism>
<name>A0AAJ5EEF1_9ENTE</name>
<dbReference type="GO" id="GO:0005524">
    <property type="term" value="F:ATP binding"/>
    <property type="evidence" value="ECO:0007669"/>
    <property type="project" value="UniProtKB-UniRule"/>
</dbReference>
<reference evidence="11 13" key="1">
    <citation type="submission" date="2019-03" db="EMBL/GenBank/DDBJ databases">
        <title>Vagococcus sp. was isolated fron gut of Carduelis flavirostris.</title>
        <authorList>
            <person name="Ge Y."/>
        </authorList>
    </citation>
    <scope>NUCLEOTIDE SEQUENCE [LARGE SCALE GENOMIC DNA]</scope>
    <source>
        <strain evidence="11 13">CF-210</strain>
    </source>
</reference>
<evidence type="ECO:0000256" key="3">
    <source>
        <dbReference type="ARBA" id="ARBA00022598"/>
    </source>
</evidence>
<dbReference type="Proteomes" id="UP000297725">
    <property type="component" value="Unassembled WGS sequence"/>
</dbReference>
<dbReference type="Pfam" id="PF11734">
    <property type="entry name" value="TilS_C"/>
    <property type="match status" value="1"/>
</dbReference>
<reference evidence="10 12" key="2">
    <citation type="journal article" date="2020" name="Int. J. Syst. Evol. Microbiol.">
        <title>Vagococcus xieshaowenii sp. nov., isolated from snow finch (Montifringilla taczanowskii) cloacal content.</title>
        <authorList>
            <person name="Ge Y."/>
            <person name="Yang J."/>
            <person name="Lai X.H."/>
            <person name="Zhang G."/>
            <person name="Jin D."/>
            <person name="Lu S."/>
            <person name="Wang B."/>
            <person name="Huang Y."/>
            <person name="Huang Y."/>
            <person name="Ren Z."/>
            <person name="Zhang X."/>
            <person name="Xu J."/>
        </authorList>
    </citation>
    <scope>NUCLEOTIDE SEQUENCE [LARGE SCALE GENOMIC DNA]</scope>
    <source>
        <strain evidence="10">Personal::cf-49</strain>
        <strain evidence="12">personal::cf-49</strain>
    </source>
</reference>
<dbReference type="Pfam" id="PF01171">
    <property type="entry name" value="ATP_bind_3"/>
    <property type="match status" value="1"/>
</dbReference>
<dbReference type="EC" id="6.3.4.19" evidence="8"/>
<feature type="binding site" evidence="8">
    <location>
        <begin position="39"/>
        <end position="44"/>
    </location>
    <ligand>
        <name>ATP</name>
        <dbReference type="ChEBI" id="CHEBI:30616"/>
    </ligand>
</feature>
<dbReference type="RefSeq" id="WP_135254911.1">
    <property type="nucleotide sequence ID" value="NZ_CP038865.1"/>
</dbReference>
<dbReference type="SMART" id="SM00977">
    <property type="entry name" value="TilS_C"/>
    <property type="match status" value="1"/>
</dbReference>
<dbReference type="NCBIfam" id="TIGR02433">
    <property type="entry name" value="lysidine_TilS_C"/>
    <property type="match status" value="1"/>
</dbReference>
<keyword evidence="6 8" id="KW-0067">ATP-binding</keyword>
<keyword evidence="3 8" id="KW-0436">Ligase</keyword>
<evidence type="ECO:0000256" key="6">
    <source>
        <dbReference type="ARBA" id="ARBA00022840"/>
    </source>
</evidence>
<comment type="catalytic activity">
    <reaction evidence="7 8">
        <text>cytidine(34) in tRNA(Ile2) + L-lysine + ATP = lysidine(34) in tRNA(Ile2) + AMP + diphosphate + H(+)</text>
        <dbReference type="Rhea" id="RHEA:43744"/>
        <dbReference type="Rhea" id="RHEA-COMP:10625"/>
        <dbReference type="Rhea" id="RHEA-COMP:10670"/>
        <dbReference type="ChEBI" id="CHEBI:15378"/>
        <dbReference type="ChEBI" id="CHEBI:30616"/>
        <dbReference type="ChEBI" id="CHEBI:32551"/>
        <dbReference type="ChEBI" id="CHEBI:33019"/>
        <dbReference type="ChEBI" id="CHEBI:82748"/>
        <dbReference type="ChEBI" id="CHEBI:83665"/>
        <dbReference type="ChEBI" id="CHEBI:456215"/>
        <dbReference type="EC" id="6.3.4.19"/>
    </reaction>
</comment>
<dbReference type="InterPro" id="IPR012795">
    <property type="entry name" value="tRNA_Ile_lys_synt_N"/>
</dbReference>
<accession>A0AAJ5EEF1</accession>
<evidence type="ECO:0000256" key="8">
    <source>
        <dbReference type="HAMAP-Rule" id="MF_01161"/>
    </source>
</evidence>
<evidence type="ECO:0000313" key="13">
    <source>
        <dbReference type="Proteomes" id="UP000297725"/>
    </source>
</evidence>
<dbReference type="NCBIfam" id="TIGR02432">
    <property type="entry name" value="lysidine_TilS_N"/>
    <property type="match status" value="1"/>
</dbReference>
<keyword evidence="12" id="KW-1185">Reference proteome</keyword>
<keyword evidence="4 8" id="KW-0819">tRNA processing</keyword>
<dbReference type="SUPFAM" id="SSF56037">
    <property type="entry name" value="PheT/TilS domain"/>
    <property type="match status" value="1"/>
</dbReference>
<evidence type="ECO:0000259" key="9">
    <source>
        <dbReference type="SMART" id="SM00977"/>
    </source>
</evidence>
<evidence type="ECO:0000313" key="11">
    <source>
        <dbReference type="EMBL" id="TFZ40306.1"/>
    </source>
</evidence>
<gene>
    <name evidence="8 11" type="primary">tilS</name>
    <name evidence="11" type="ORF">E4031_07870</name>
    <name evidence="10" type="ORF">E4Z98_01165</name>
</gene>
<dbReference type="Gene3D" id="3.40.50.620">
    <property type="entry name" value="HUPs"/>
    <property type="match status" value="1"/>
</dbReference>
<evidence type="ECO:0000256" key="4">
    <source>
        <dbReference type="ARBA" id="ARBA00022694"/>
    </source>
</evidence>
<comment type="function">
    <text evidence="8">Ligates lysine onto the cytidine present at position 34 of the AUA codon-specific tRNA(Ile) that contains the anticodon CAU, in an ATP-dependent manner. Cytidine is converted to lysidine, thus changing the amino acid specificity of the tRNA from methionine to isoleucine.</text>
</comment>
<dbReference type="EMBL" id="SRHU01000026">
    <property type="protein sequence ID" value="TFZ40306.1"/>
    <property type="molecule type" value="Genomic_DNA"/>
</dbReference>
<feature type="domain" description="Lysidine-tRNA(Ile) synthetase C-terminal" evidence="9">
    <location>
        <begin position="389"/>
        <end position="461"/>
    </location>
</feature>
<dbReference type="InterPro" id="IPR012796">
    <property type="entry name" value="Lysidine-tRNA-synth_C"/>
</dbReference>
<dbReference type="InterPro" id="IPR014729">
    <property type="entry name" value="Rossmann-like_a/b/a_fold"/>
</dbReference>
<proteinExistence type="inferred from homology"/>
<dbReference type="AlphaFoldDB" id="A0AAJ5EEF1"/>
<evidence type="ECO:0000256" key="7">
    <source>
        <dbReference type="ARBA" id="ARBA00048539"/>
    </source>
</evidence>
<comment type="subcellular location">
    <subcellularLocation>
        <location evidence="1 8">Cytoplasm</location>
    </subcellularLocation>
</comment>
<dbReference type="GO" id="GO:0006400">
    <property type="term" value="P:tRNA modification"/>
    <property type="evidence" value="ECO:0007669"/>
    <property type="project" value="UniProtKB-UniRule"/>
</dbReference>
<evidence type="ECO:0000313" key="12">
    <source>
        <dbReference type="Proteomes" id="UP000296883"/>
    </source>
</evidence>
<dbReference type="Proteomes" id="UP000296883">
    <property type="component" value="Chromosome"/>
</dbReference>
<sequence>MSHLFYHFKGGEKMERAFRKIIEASRYWQKEDHVLIAVSGGVDSMVLLRLMERLPSNLSPGKIGVAHFDHQLRASSFDEAKAVAYYCKQHDLPYHRGIWDNQVIEDGVEASARKARYTFLLETARNYGYTTLLTAHHGDDQVETLLIKMIRGSSLPNMVGIRPVSYRDTIKLVRPLLSFNKETIQQWADQQSICFWEDESNKGDDYLRNRLRHHIVPQIAKEAPNYVEKWSDFSYQLHLANELIHESIQPVYEACLVNEADGIVLLDVEKWSELSQAKQYFVLTNYFQEELITKGGQLSQRQLQMMMKDLKVAGEQVWHLSNGWYVKKTYQFLKLSQKEQESPDKKEWLLSNVGQTIQVDNDEQFVLTKDSSEKNNPFELQVSPSWLPLRIRYIQEGDRLKLDALGHTKKVSRFFIDEKIPREERKKIPLVVNNQGEVIWIVGFRKSYLSIALETDKIFYKLTYSKNE</sequence>
<dbReference type="InterPro" id="IPR012094">
    <property type="entry name" value="tRNA_Ile_lys_synt"/>
</dbReference>
<protein>
    <recommendedName>
        <fullName evidence="8">tRNA(Ile)-lysidine synthase</fullName>
        <ecNumber evidence="8">6.3.4.19</ecNumber>
    </recommendedName>
    <alternativeName>
        <fullName evidence="8">tRNA(Ile)-2-lysyl-cytidine synthase</fullName>
    </alternativeName>
    <alternativeName>
        <fullName evidence="8">tRNA(Ile)-lysidine synthetase</fullName>
    </alternativeName>
</protein>
<dbReference type="EMBL" id="CP038865">
    <property type="protein sequence ID" value="QCA28028.1"/>
    <property type="molecule type" value="Genomic_DNA"/>
</dbReference>
<evidence type="ECO:0000313" key="10">
    <source>
        <dbReference type="EMBL" id="QCA28028.1"/>
    </source>
</evidence>
<evidence type="ECO:0000256" key="5">
    <source>
        <dbReference type="ARBA" id="ARBA00022741"/>
    </source>
</evidence>
<comment type="domain">
    <text evidence="8">The N-terminal region contains the highly conserved SGGXDS motif, predicted to be a P-loop motif involved in ATP binding.</text>
</comment>
<dbReference type="GO" id="GO:0032267">
    <property type="term" value="F:tRNA(Ile)-lysidine synthase activity"/>
    <property type="evidence" value="ECO:0007669"/>
    <property type="project" value="UniProtKB-EC"/>
</dbReference>
<evidence type="ECO:0000256" key="1">
    <source>
        <dbReference type="ARBA" id="ARBA00004496"/>
    </source>
</evidence>
<keyword evidence="5 8" id="KW-0547">Nucleotide-binding</keyword>
<dbReference type="PANTHER" id="PTHR43033:SF1">
    <property type="entry name" value="TRNA(ILE)-LYSIDINE SYNTHASE-RELATED"/>
    <property type="match status" value="1"/>
</dbReference>
<dbReference type="InterPro" id="IPR011063">
    <property type="entry name" value="TilS/TtcA_N"/>
</dbReference>
<evidence type="ECO:0000256" key="2">
    <source>
        <dbReference type="ARBA" id="ARBA00022490"/>
    </source>
</evidence>
<dbReference type="CDD" id="cd01992">
    <property type="entry name" value="TilS_N"/>
    <property type="match status" value="1"/>
</dbReference>
<dbReference type="PANTHER" id="PTHR43033">
    <property type="entry name" value="TRNA(ILE)-LYSIDINE SYNTHASE-RELATED"/>
    <property type="match status" value="1"/>
</dbReference>
<comment type="similarity">
    <text evidence="8">Belongs to the tRNA(Ile)-lysidine synthase family.</text>
</comment>
<dbReference type="GO" id="GO:0005737">
    <property type="term" value="C:cytoplasm"/>
    <property type="evidence" value="ECO:0007669"/>
    <property type="project" value="UniProtKB-SubCell"/>
</dbReference>
<dbReference type="HAMAP" id="MF_01161">
    <property type="entry name" value="tRNA_Ile_lys_synt"/>
    <property type="match status" value="1"/>
</dbReference>
<keyword evidence="2 8" id="KW-0963">Cytoplasm</keyword>